<keyword evidence="2" id="KW-1185">Reference proteome</keyword>
<reference evidence="1 2" key="1">
    <citation type="submission" date="2019-09" db="EMBL/GenBank/DDBJ databases">
        <title>Whole genome sequences of isolates from the Mars Exploration Rovers.</title>
        <authorList>
            <person name="Seuylemezian A."/>
            <person name="Vaishampayan P."/>
        </authorList>
    </citation>
    <scope>NUCLEOTIDE SEQUENCE [LARGE SCALE GENOMIC DNA]</scope>
    <source>
        <strain evidence="1 2">MER_TA_151</strain>
    </source>
</reference>
<dbReference type="RefSeq" id="WP_150441279.1">
    <property type="nucleotide sequence ID" value="NZ_VYKL01000026.1"/>
</dbReference>
<proteinExistence type="predicted"/>
<name>A0A5J5HND8_9BACI</name>
<organism evidence="1 2">
    <name type="scientific">Niallia endozanthoxylica</name>
    <dbReference type="NCBI Taxonomy" id="2036016"/>
    <lineage>
        <taxon>Bacteria</taxon>
        <taxon>Bacillati</taxon>
        <taxon>Bacillota</taxon>
        <taxon>Bacilli</taxon>
        <taxon>Bacillales</taxon>
        <taxon>Bacillaceae</taxon>
        <taxon>Niallia</taxon>
    </lineage>
</organism>
<evidence type="ECO:0000313" key="1">
    <source>
        <dbReference type="EMBL" id="KAA9021752.1"/>
    </source>
</evidence>
<gene>
    <name evidence="1" type="ORF">F4V44_17415</name>
</gene>
<accession>A0A5J5HND8</accession>
<dbReference type="AlphaFoldDB" id="A0A5J5HND8"/>
<evidence type="ECO:0000313" key="2">
    <source>
        <dbReference type="Proteomes" id="UP000326671"/>
    </source>
</evidence>
<dbReference type="EMBL" id="VYKL01000026">
    <property type="protein sequence ID" value="KAA9021752.1"/>
    <property type="molecule type" value="Genomic_DNA"/>
</dbReference>
<dbReference type="Proteomes" id="UP000326671">
    <property type="component" value="Unassembled WGS sequence"/>
</dbReference>
<sequence length="66" mass="7851">MDNKPFTKKHEKNRMDNQRQQLAEHIYQEAKRGDYSSANSLYEAVSQELYNISDKGIEIMIQQMEK</sequence>
<protein>
    <submittedName>
        <fullName evidence="1">Uncharacterized protein</fullName>
    </submittedName>
</protein>
<dbReference type="OrthoDB" id="9965915at2"/>
<comment type="caution">
    <text evidence="1">The sequence shown here is derived from an EMBL/GenBank/DDBJ whole genome shotgun (WGS) entry which is preliminary data.</text>
</comment>